<keyword evidence="7" id="KW-1185">Reference proteome</keyword>
<accession>A0A4R6VS25</accession>
<gene>
    <name evidence="6" type="ORF">EV188_102335</name>
</gene>
<dbReference type="RefSeq" id="WP_133825721.1">
    <property type="nucleotide sequence ID" value="NZ_BAABHR010000007.1"/>
</dbReference>
<dbReference type="GO" id="GO:0003700">
    <property type="term" value="F:DNA-binding transcription factor activity"/>
    <property type="evidence" value="ECO:0007669"/>
    <property type="project" value="TreeGrafter"/>
</dbReference>
<dbReference type="InterPro" id="IPR009057">
    <property type="entry name" value="Homeodomain-like_sf"/>
</dbReference>
<dbReference type="Pfam" id="PF00440">
    <property type="entry name" value="TetR_N"/>
    <property type="match status" value="1"/>
</dbReference>
<comment type="caution">
    <text evidence="6">The sequence shown here is derived from an EMBL/GenBank/DDBJ whole genome shotgun (WGS) entry which is preliminary data.</text>
</comment>
<evidence type="ECO:0000256" key="4">
    <source>
        <dbReference type="PROSITE-ProRule" id="PRU00335"/>
    </source>
</evidence>
<dbReference type="PANTHER" id="PTHR30055">
    <property type="entry name" value="HTH-TYPE TRANSCRIPTIONAL REGULATOR RUTR"/>
    <property type="match status" value="1"/>
</dbReference>
<dbReference type="SUPFAM" id="SSF46689">
    <property type="entry name" value="Homeodomain-like"/>
    <property type="match status" value="1"/>
</dbReference>
<keyword evidence="3" id="KW-0804">Transcription</keyword>
<keyword evidence="2 4" id="KW-0238">DNA-binding</keyword>
<protein>
    <submittedName>
        <fullName evidence="6">TetR family transcriptional regulator</fullName>
    </submittedName>
</protein>
<evidence type="ECO:0000313" key="7">
    <source>
        <dbReference type="Proteomes" id="UP000295705"/>
    </source>
</evidence>
<evidence type="ECO:0000256" key="1">
    <source>
        <dbReference type="ARBA" id="ARBA00023015"/>
    </source>
</evidence>
<dbReference type="GO" id="GO:0000976">
    <property type="term" value="F:transcription cis-regulatory region binding"/>
    <property type="evidence" value="ECO:0007669"/>
    <property type="project" value="TreeGrafter"/>
</dbReference>
<dbReference type="OrthoDB" id="6077212at2"/>
<evidence type="ECO:0000259" key="5">
    <source>
        <dbReference type="PROSITE" id="PS50977"/>
    </source>
</evidence>
<evidence type="ECO:0000256" key="3">
    <source>
        <dbReference type="ARBA" id="ARBA00023163"/>
    </source>
</evidence>
<dbReference type="Proteomes" id="UP000295705">
    <property type="component" value="Unassembled WGS sequence"/>
</dbReference>
<feature type="domain" description="HTH tetR-type" evidence="5">
    <location>
        <begin position="16"/>
        <end position="76"/>
    </location>
</feature>
<sequence length="208" mass="22792">MATRKYEQRLRAVSAEQTRRDVLTSLEERLKEKPGATVGLEDVARRAGVSRSTVYLVFGSRAGLFDALADDLWQRSGLPHLTEAVAHPDAREHLRGGLRAGTRIYAAMRDVAAVLFAMSALDPDSVGGAILRIEDHRWGGMLHLAHRLAEQGVLRDDVTEADAADTLWVIAGFESFDALYTGRGLPAEEVADRLVLTAERSLCSPTDR</sequence>
<organism evidence="6 7">
    <name type="scientific">Actinomycetospora succinea</name>
    <dbReference type="NCBI Taxonomy" id="663603"/>
    <lineage>
        <taxon>Bacteria</taxon>
        <taxon>Bacillati</taxon>
        <taxon>Actinomycetota</taxon>
        <taxon>Actinomycetes</taxon>
        <taxon>Pseudonocardiales</taxon>
        <taxon>Pseudonocardiaceae</taxon>
        <taxon>Actinomycetospora</taxon>
    </lineage>
</organism>
<dbReference type="EMBL" id="SNYO01000002">
    <property type="protein sequence ID" value="TDQ62680.1"/>
    <property type="molecule type" value="Genomic_DNA"/>
</dbReference>
<dbReference type="InterPro" id="IPR001647">
    <property type="entry name" value="HTH_TetR"/>
</dbReference>
<reference evidence="6 7" key="1">
    <citation type="submission" date="2019-03" db="EMBL/GenBank/DDBJ databases">
        <title>Genomic Encyclopedia of Type Strains, Phase IV (KMG-IV): sequencing the most valuable type-strain genomes for metagenomic binning, comparative biology and taxonomic classification.</title>
        <authorList>
            <person name="Goeker M."/>
        </authorList>
    </citation>
    <scope>NUCLEOTIDE SEQUENCE [LARGE SCALE GENOMIC DNA]</scope>
    <source>
        <strain evidence="6 7">DSM 45775</strain>
    </source>
</reference>
<feature type="DNA-binding region" description="H-T-H motif" evidence="4">
    <location>
        <begin position="39"/>
        <end position="58"/>
    </location>
</feature>
<dbReference type="AlphaFoldDB" id="A0A4R6VS25"/>
<keyword evidence="1" id="KW-0805">Transcription regulation</keyword>
<evidence type="ECO:0000256" key="2">
    <source>
        <dbReference type="ARBA" id="ARBA00023125"/>
    </source>
</evidence>
<dbReference type="Gene3D" id="1.10.357.10">
    <property type="entry name" value="Tetracycline Repressor, domain 2"/>
    <property type="match status" value="1"/>
</dbReference>
<dbReference type="PROSITE" id="PS50977">
    <property type="entry name" value="HTH_TETR_2"/>
    <property type="match status" value="1"/>
</dbReference>
<dbReference type="PANTHER" id="PTHR30055:SF234">
    <property type="entry name" value="HTH-TYPE TRANSCRIPTIONAL REGULATOR BETI"/>
    <property type="match status" value="1"/>
</dbReference>
<evidence type="ECO:0000313" key="6">
    <source>
        <dbReference type="EMBL" id="TDQ62680.1"/>
    </source>
</evidence>
<dbReference type="InterPro" id="IPR050109">
    <property type="entry name" value="HTH-type_TetR-like_transc_reg"/>
</dbReference>
<name>A0A4R6VS25_9PSEU</name>
<proteinExistence type="predicted"/>